<comment type="caution">
    <text evidence="3">The sequence shown here is derived from an EMBL/GenBank/DDBJ whole genome shotgun (WGS) entry which is preliminary data.</text>
</comment>
<dbReference type="GO" id="GO:0004177">
    <property type="term" value="F:aminopeptidase activity"/>
    <property type="evidence" value="ECO:0007669"/>
    <property type="project" value="UniProtKB-KW"/>
</dbReference>
<dbReference type="InterPro" id="IPR000994">
    <property type="entry name" value="Pept_M24"/>
</dbReference>
<gene>
    <name evidence="3" type="ORF">DYI23_17570</name>
</gene>
<sequence length="378" mass="41767">MTTPDFPAREYERRLDLAQRAMREHRLDALLFTTEAELRYFTGFRTLFWQSPTRPWFLIVPAVGKPIAVIPTIGENLMAATWIDDIRTFFSPHADDDGLSLLTSALHGRARVGMPMGRETSLRMPLNDFTRLRDALPATEFHDAAKLVQALRMVKSELEIEVISKICAVASEAFENAPNLFREGQSLKDTFRAFRIDLLQRGADDVPYLVGGAGPGGYSDVISPPSDKPLEAGDVLMLDTGATLNGYFCDFDRNFAIRHASSEARDAYARLHDATEAAIEAARPGMTCADLFKLMNDRIGGTGSNVGRLGHGLGMQLTEAPSLIDFDDTILQEGMVITLEPSMDLSEGKMMVHEENIVIRDGPAQLLSRRAAPELPIL</sequence>
<evidence type="ECO:0000313" key="4">
    <source>
        <dbReference type="Proteomes" id="UP000705379"/>
    </source>
</evidence>
<proteinExistence type="predicted"/>
<evidence type="ECO:0000313" key="3">
    <source>
        <dbReference type="EMBL" id="MBS8262042.1"/>
    </source>
</evidence>
<dbReference type="SUPFAM" id="SSF53092">
    <property type="entry name" value="Creatinase/prolidase N-terminal domain"/>
    <property type="match status" value="1"/>
</dbReference>
<dbReference type="InterPro" id="IPR000587">
    <property type="entry name" value="Creatinase_N"/>
</dbReference>
<dbReference type="RefSeq" id="WP_213217322.1">
    <property type="nucleotide sequence ID" value="NZ_QTKU01000004.1"/>
</dbReference>
<dbReference type="Gene3D" id="3.40.350.10">
    <property type="entry name" value="Creatinase/prolidase N-terminal domain"/>
    <property type="match status" value="1"/>
</dbReference>
<reference evidence="3" key="2">
    <citation type="journal article" date="2021" name="Microorganisms">
        <title>Bacterial Dimethylsulfoniopropionate Biosynthesis in the East China Sea.</title>
        <authorList>
            <person name="Liu J."/>
            <person name="Zhang Y."/>
            <person name="Liu J."/>
            <person name="Zhong H."/>
            <person name="Williams B.T."/>
            <person name="Zheng Y."/>
            <person name="Curson A.R.J."/>
            <person name="Sun C."/>
            <person name="Sun H."/>
            <person name="Song D."/>
            <person name="Wagner Mackenzie B."/>
            <person name="Bermejo Martinez A."/>
            <person name="Todd J.D."/>
            <person name="Zhang X.H."/>
        </authorList>
    </citation>
    <scope>NUCLEOTIDE SEQUENCE</scope>
    <source>
        <strain evidence="3">AESS21</strain>
    </source>
</reference>
<dbReference type="PANTHER" id="PTHR46112">
    <property type="entry name" value="AMINOPEPTIDASE"/>
    <property type="match status" value="1"/>
</dbReference>
<dbReference type="SUPFAM" id="SSF55920">
    <property type="entry name" value="Creatinase/aminopeptidase"/>
    <property type="match status" value="1"/>
</dbReference>
<dbReference type="GO" id="GO:0008235">
    <property type="term" value="F:metalloexopeptidase activity"/>
    <property type="evidence" value="ECO:0007669"/>
    <property type="project" value="UniProtKB-ARBA"/>
</dbReference>
<organism evidence="3 4">
    <name type="scientific">Roseibium polysiphoniae</name>
    <dbReference type="NCBI Taxonomy" id="2571221"/>
    <lineage>
        <taxon>Bacteria</taxon>
        <taxon>Pseudomonadati</taxon>
        <taxon>Pseudomonadota</taxon>
        <taxon>Alphaproteobacteria</taxon>
        <taxon>Hyphomicrobiales</taxon>
        <taxon>Stappiaceae</taxon>
        <taxon>Roseibium</taxon>
    </lineage>
</organism>
<dbReference type="InterPro" id="IPR001714">
    <property type="entry name" value="Pept_M24_MAP"/>
</dbReference>
<keyword evidence="3" id="KW-0378">Hydrolase</keyword>
<protein>
    <submittedName>
        <fullName evidence="3">Aminopeptidase P family protein</fullName>
    </submittedName>
</protein>
<feature type="domain" description="Creatinase N-terminal" evidence="2">
    <location>
        <begin position="14"/>
        <end position="154"/>
    </location>
</feature>
<keyword evidence="3" id="KW-0031">Aminopeptidase</keyword>
<dbReference type="AlphaFoldDB" id="A0A944GU68"/>
<keyword evidence="3" id="KW-0645">Protease</keyword>
<evidence type="ECO:0000259" key="2">
    <source>
        <dbReference type="Pfam" id="PF01321"/>
    </source>
</evidence>
<dbReference type="Pfam" id="PF00557">
    <property type="entry name" value="Peptidase_M24"/>
    <property type="match status" value="1"/>
</dbReference>
<feature type="domain" description="Peptidase M24" evidence="1">
    <location>
        <begin position="163"/>
        <end position="359"/>
    </location>
</feature>
<evidence type="ECO:0000259" key="1">
    <source>
        <dbReference type="Pfam" id="PF00557"/>
    </source>
</evidence>
<reference evidence="3" key="1">
    <citation type="submission" date="2018-08" db="EMBL/GenBank/DDBJ databases">
        <authorList>
            <person name="Jin W."/>
            <person name="Wang H."/>
            <person name="Yang Y."/>
            <person name="Li M."/>
            <person name="Liu J."/>
        </authorList>
    </citation>
    <scope>NUCLEOTIDE SEQUENCE</scope>
    <source>
        <strain evidence="3">AESS21</strain>
    </source>
</reference>
<dbReference type="InterPro" id="IPR050659">
    <property type="entry name" value="Peptidase_M24B"/>
</dbReference>
<dbReference type="PRINTS" id="PR00599">
    <property type="entry name" value="MAPEPTIDASE"/>
</dbReference>
<dbReference type="CDD" id="cd01066">
    <property type="entry name" value="APP_MetAP"/>
    <property type="match status" value="1"/>
</dbReference>
<dbReference type="InterPro" id="IPR029149">
    <property type="entry name" value="Creatin/AminoP/Spt16_N"/>
</dbReference>
<dbReference type="Pfam" id="PF01321">
    <property type="entry name" value="Creatinase_N"/>
    <property type="match status" value="1"/>
</dbReference>
<dbReference type="InterPro" id="IPR036005">
    <property type="entry name" value="Creatinase/aminopeptidase-like"/>
</dbReference>
<dbReference type="PANTHER" id="PTHR46112:SF2">
    <property type="entry name" value="XAA-PRO AMINOPEPTIDASE P-RELATED"/>
    <property type="match status" value="1"/>
</dbReference>
<dbReference type="Proteomes" id="UP000705379">
    <property type="component" value="Unassembled WGS sequence"/>
</dbReference>
<name>A0A944GU68_9HYPH</name>
<dbReference type="EMBL" id="QTKU01000004">
    <property type="protein sequence ID" value="MBS8262042.1"/>
    <property type="molecule type" value="Genomic_DNA"/>
</dbReference>
<accession>A0A944GU68</accession>
<dbReference type="Gene3D" id="3.90.230.10">
    <property type="entry name" value="Creatinase/methionine aminopeptidase superfamily"/>
    <property type="match status" value="1"/>
</dbReference>